<dbReference type="AlphaFoldDB" id="A0A2P2P6S3"/>
<keyword evidence="1" id="KW-0812">Transmembrane</keyword>
<evidence type="ECO:0000313" key="2">
    <source>
        <dbReference type="EMBL" id="MBX50456.1"/>
    </source>
</evidence>
<organism evidence="2">
    <name type="scientific">Rhizophora mucronata</name>
    <name type="common">Asiatic mangrove</name>
    <dbReference type="NCBI Taxonomy" id="61149"/>
    <lineage>
        <taxon>Eukaryota</taxon>
        <taxon>Viridiplantae</taxon>
        <taxon>Streptophyta</taxon>
        <taxon>Embryophyta</taxon>
        <taxon>Tracheophyta</taxon>
        <taxon>Spermatophyta</taxon>
        <taxon>Magnoliopsida</taxon>
        <taxon>eudicotyledons</taxon>
        <taxon>Gunneridae</taxon>
        <taxon>Pentapetalae</taxon>
        <taxon>rosids</taxon>
        <taxon>fabids</taxon>
        <taxon>Malpighiales</taxon>
        <taxon>Rhizophoraceae</taxon>
        <taxon>Rhizophora</taxon>
    </lineage>
</organism>
<reference evidence="2" key="1">
    <citation type="submission" date="2018-02" db="EMBL/GenBank/DDBJ databases">
        <title>Rhizophora mucronata_Transcriptome.</title>
        <authorList>
            <person name="Meera S.P."/>
            <person name="Sreeshan A."/>
            <person name="Augustine A."/>
        </authorList>
    </citation>
    <scope>NUCLEOTIDE SEQUENCE</scope>
    <source>
        <tissue evidence="2">Leaf</tissue>
    </source>
</reference>
<dbReference type="EMBL" id="GGEC01069972">
    <property type="protein sequence ID" value="MBX50456.1"/>
    <property type="molecule type" value="Transcribed_RNA"/>
</dbReference>
<protein>
    <submittedName>
        <fullName evidence="2">Uncharacterized protein</fullName>
    </submittedName>
</protein>
<sequence length="55" mass="6593">MVEEIIMILCFAKLISYHIYYLLMQIVNMVVIVCTSIYQIRRVLRQQVINKPNYA</sequence>
<name>A0A2P2P6S3_RHIMU</name>
<keyword evidence="1" id="KW-1133">Transmembrane helix</keyword>
<evidence type="ECO:0000256" key="1">
    <source>
        <dbReference type="SAM" id="Phobius"/>
    </source>
</evidence>
<keyword evidence="1" id="KW-0472">Membrane</keyword>
<accession>A0A2P2P6S3</accession>
<feature type="transmembrane region" description="Helical" evidence="1">
    <location>
        <begin position="19"/>
        <end position="38"/>
    </location>
</feature>
<proteinExistence type="predicted"/>